<dbReference type="Proteomes" id="UP000838756">
    <property type="component" value="Unassembled WGS sequence"/>
</dbReference>
<dbReference type="EMBL" id="CAKXAJ010025823">
    <property type="protein sequence ID" value="CAH2244390.1"/>
    <property type="molecule type" value="Genomic_DNA"/>
</dbReference>
<accession>A0A8S4RYZ9</accession>
<dbReference type="AlphaFoldDB" id="A0A8S4RYZ9"/>
<dbReference type="OrthoDB" id="7459625at2759"/>
<reference evidence="2" key="1">
    <citation type="submission" date="2022-03" db="EMBL/GenBank/DDBJ databases">
        <authorList>
            <person name="Lindestad O."/>
        </authorList>
    </citation>
    <scope>NUCLEOTIDE SEQUENCE</scope>
</reference>
<gene>
    <name evidence="2" type="primary">jg25338</name>
    <name evidence="2" type="ORF">PAEG_LOCUS20341</name>
</gene>
<evidence type="ECO:0000313" key="3">
    <source>
        <dbReference type="Proteomes" id="UP000838756"/>
    </source>
</evidence>
<feature type="region of interest" description="Disordered" evidence="1">
    <location>
        <begin position="1"/>
        <end position="29"/>
    </location>
</feature>
<name>A0A8S4RYZ9_9NEOP</name>
<evidence type="ECO:0000313" key="2">
    <source>
        <dbReference type="EMBL" id="CAH2244390.1"/>
    </source>
</evidence>
<proteinExistence type="predicted"/>
<protein>
    <submittedName>
        <fullName evidence="2">Jg25338 protein</fullName>
    </submittedName>
</protein>
<organism evidence="2 3">
    <name type="scientific">Pararge aegeria aegeria</name>
    <dbReference type="NCBI Taxonomy" id="348720"/>
    <lineage>
        <taxon>Eukaryota</taxon>
        <taxon>Metazoa</taxon>
        <taxon>Ecdysozoa</taxon>
        <taxon>Arthropoda</taxon>
        <taxon>Hexapoda</taxon>
        <taxon>Insecta</taxon>
        <taxon>Pterygota</taxon>
        <taxon>Neoptera</taxon>
        <taxon>Endopterygota</taxon>
        <taxon>Lepidoptera</taxon>
        <taxon>Glossata</taxon>
        <taxon>Ditrysia</taxon>
        <taxon>Papilionoidea</taxon>
        <taxon>Nymphalidae</taxon>
        <taxon>Satyrinae</taxon>
        <taxon>Satyrini</taxon>
        <taxon>Parargina</taxon>
        <taxon>Pararge</taxon>
    </lineage>
</organism>
<keyword evidence="3" id="KW-1185">Reference proteome</keyword>
<comment type="caution">
    <text evidence="2">The sequence shown here is derived from an EMBL/GenBank/DDBJ whole genome shotgun (WGS) entry which is preliminary data.</text>
</comment>
<sequence length="110" mass="12173">MGCTSSAPNMPEIAANTTETPEDDNSNVTDMKVGEDVIIDNDLKDTTVSKVLPICDSLEENIQLARNSNSFTKTDNEEREQGGLHLSSGKIFHGKQKNVNFPFVIFVEIW</sequence>
<evidence type="ECO:0000256" key="1">
    <source>
        <dbReference type="SAM" id="MobiDB-lite"/>
    </source>
</evidence>